<dbReference type="EMBL" id="CAJOBA010092748">
    <property type="protein sequence ID" value="CAF4491470.1"/>
    <property type="molecule type" value="Genomic_DNA"/>
</dbReference>
<protein>
    <submittedName>
        <fullName evidence="2">Uncharacterized protein</fullName>
    </submittedName>
</protein>
<sequence>LNPISFDNLLEEEEDTHLMDQQQQLEEENQSELAQLNQVYQGAKLIEEQILETIPEFKATDADEASQWLTGESQTVVHNDWDQFKQRLMEKVRDSVKIQSKSKPTQQQQPSSQTFECYRQKQQSSSADIREDFQKFSGIEDPELWVESINETFAEIRIPPNQRLDFIPSL</sequence>
<reference evidence="2" key="1">
    <citation type="submission" date="2021-02" db="EMBL/GenBank/DDBJ databases">
        <authorList>
            <person name="Nowell W R."/>
        </authorList>
    </citation>
    <scope>NUCLEOTIDE SEQUENCE</scope>
</reference>
<evidence type="ECO:0000313" key="3">
    <source>
        <dbReference type="Proteomes" id="UP000682733"/>
    </source>
</evidence>
<feature type="region of interest" description="Disordered" evidence="1">
    <location>
        <begin position="1"/>
        <end position="30"/>
    </location>
</feature>
<name>A0A8S2XEV1_9BILA</name>
<comment type="caution">
    <text evidence="2">The sequence shown here is derived from an EMBL/GenBank/DDBJ whole genome shotgun (WGS) entry which is preliminary data.</text>
</comment>
<organism evidence="2 3">
    <name type="scientific">Didymodactylos carnosus</name>
    <dbReference type="NCBI Taxonomy" id="1234261"/>
    <lineage>
        <taxon>Eukaryota</taxon>
        <taxon>Metazoa</taxon>
        <taxon>Spiralia</taxon>
        <taxon>Gnathifera</taxon>
        <taxon>Rotifera</taxon>
        <taxon>Eurotatoria</taxon>
        <taxon>Bdelloidea</taxon>
        <taxon>Philodinida</taxon>
        <taxon>Philodinidae</taxon>
        <taxon>Didymodactylos</taxon>
    </lineage>
</organism>
<dbReference type="Proteomes" id="UP000682733">
    <property type="component" value="Unassembled WGS sequence"/>
</dbReference>
<feature type="non-terminal residue" evidence="2">
    <location>
        <position position="1"/>
    </location>
</feature>
<evidence type="ECO:0000313" key="2">
    <source>
        <dbReference type="EMBL" id="CAF4491470.1"/>
    </source>
</evidence>
<gene>
    <name evidence="2" type="ORF">TMI583_LOCUS47590</name>
</gene>
<feature type="region of interest" description="Disordered" evidence="1">
    <location>
        <begin position="95"/>
        <end position="130"/>
    </location>
</feature>
<feature type="compositionally biased region" description="Low complexity" evidence="1">
    <location>
        <begin position="99"/>
        <end position="114"/>
    </location>
</feature>
<accession>A0A8S2XEV1</accession>
<evidence type="ECO:0000256" key="1">
    <source>
        <dbReference type="SAM" id="MobiDB-lite"/>
    </source>
</evidence>
<feature type="non-terminal residue" evidence="2">
    <location>
        <position position="170"/>
    </location>
</feature>
<proteinExistence type="predicted"/>
<dbReference type="AlphaFoldDB" id="A0A8S2XEV1"/>